<evidence type="ECO:0000313" key="1">
    <source>
        <dbReference type="EMBL" id="VDP61967.1"/>
    </source>
</evidence>
<proteinExistence type="predicted"/>
<protein>
    <submittedName>
        <fullName evidence="1">Uncharacterized protein</fullName>
    </submittedName>
</protein>
<dbReference type="AlphaFoldDB" id="A0A183PEP0"/>
<accession>A0A183PEP0</accession>
<reference evidence="1 2" key="1">
    <citation type="submission" date="2018-11" db="EMBL/GenBank/DDBJ databases">
        <authorList>
            <consortium name="Pathogen Informatics"/>
        </authorList>
    </citation>
    <scope>NUCLEOTIDE SEQUENCE [LARGE SCALE GENOMIC DNA]</scope>
    <source>
        <strain>Denwood</strain>
        <strain evidence="2">Zambia</strain>
    </source>
</reference>
<dbReference type="Proteomes" id="UP000269396">
    <property type="component" value="Unassembled WGS sequence"/>
</dbReference>
<organism evidence="1 2">
    <name type="scientific">Schistosoma mattheei</name>
    <dbReference type="NCBI Taxonomy" id="31246"/>
    <lineage>
        <taxon>Eukaryota</taxon>
        <taxon>Metazoa</taxon>
        <taxon>Spiralia</taxon>
        <taxon>Lophotrochozoa</taxon>
        <taxon>Platyhelminthes</taxon>
        <taxon>Trematoda</taxon>
        <taxon>Digenea</taxon>
        <taxon>Strigeidida</taxon>
        <taxon>Schistosomatoidea</taxon>
        <taxon>Schistosomatidae</taxon>
        <taxon>Schistosoma</taxon>
    </lineage>
</organism>
<evidence type="ECO:0000313" key="2">
    <source>
        <dbReference type="Proteomes" id="UP000269396"/>
    </source>
</evidence>
<sequence length="53" mass="6103">MEYLVDKSCDQRLLRMGCDGGKLRFRMNIFNFACPYLEVLSNNELKTANSLPS</sequence>
<name>A0A183PEP0_9TREM</name>
<gene>
    <name evidence="1" type="ORF">SMTD_LOCUS12826</name>
</gene>
<keyword evidence="2" id="KW-1185">Reference proteome</keyword>
<dbReference type="EMBL" id="UZAL01032850">
    <property type="protein sequence ID" value="VDP61967.1"/>
    <property type="molecule type" value="Genomic_DNA"/>
</dbReference>